<gene>
    <name evidence="1" type="ORF">ANE_LOCUS9668</name>
</gene>
<evidence type="ECO:0008006" key="3">
    <source>
        <dbReference type="Google" id="ProtNLM"/>
    </source>
</evidence>
<dbReference type="OrthoDB" id="10622165at2759"/>
<dbReference type="EMBL" id="CABITT030000003">
    <property type="protein sequence ID" value="VVA99223.1"/>
    <property type="molecule type" value="Genomic_DNA"/>
</dbReference>
<protein>
    <recommendedName>
        <fullName evidence="3">Retrotransposon gag domain-containing protein</fullName>
    </recommendedName>
</protein>
<dbReference type="Proteomes" id="UP000489600">
    <property type="component" value="Unassembled WGS sequence"/>
</dbReference>
<evidence type="ECO:0000313" key="2">
    <source>
        <dbReference type="Proteomes" id="UP000489600"/>
    </source>
</evidence>
<name>A0A565BC82_9BRAS</name>
<keyword evidence="2" id="KW-1185">Reference proteome</keyword>
<dbReference type="AlphaFoldDB" id="A0A565BC82"/>
<evidence type="ECO:0000313" key="1">
    <source>
        <dbReference type="EMBL" id="VVA99223.1"/>
    </source>
</evidence>
<accession>A0A565BC82</accession>
<proteinExistence type="predicted"/>
<reference evidence="1" key="1">
    <citation type="submission" date="2019-07" db="EMBL/GenBank/DDBJ databases">
        <authorList>
            <person name="Dittberner H."/>
        </authorList>
    </citation>
    <scope>NUCLEOTIDE SEQUENCE [LARGE SCALE GENOMIC DNA]</scope>
</reference>
<organism evidence="1 2">
    <name type="scientific">Arabis nemorensis</name>
    <dbReference type="NCBI Taxonomy" id="586526"/>
    <lineage>
        <taxon>Eukaryota</taxon>
        <taxon>Viridiplantae</taxon>
        <taxon>Streptophyta</taxon>
        <taxon>Embryophyta</taxon>
        <taxon>Tracheophyta</taxon>
        <taxon>Spermatophyta</taxon>
        <taxon>Magnoliopsida</taxon>
        <taxon>eudicotyledons</taxon>
        <taxon>Gunneridae</taxon>
        <taxon>Pentapetalae</taxon>
        <taxon>rosids</taxon>
        <taxon>malvids</taxon>
        <taxon>Brassicales</taxon>
        <taxon>Brassicaceae</taxon>
        <taxon>Arabideae</taxon>
        <taxon>Arabis</taxon>
    </lineage>
</organism>
<comment type="caution">
    <text evidence="1">The sequence shown here is derived from an EMBL/GenBank/DDBJ whole genome shotgun (WGS) entry which is preliminary data.</text>
</comment>
<sequence length="176" mass="20499">MGWRPREEATVHPREKVIVHWQERLGGLTQGMRPVGEYHREFMLLRDAVKCTLDPDMLARKFWDDLRAELREALDIRLYPTMHRLASDAALLENTEDVYDPARGEDMPTGRRVARSATLDIPIPSAQQTKAFNNVDYICMPRKWLDAYRRQADLSIKQEPRSRGRRMERLVGRVGG</sequence>